<evidence type="ECO:0000313" key="2">
    <source>
        <dbReference type="Proteomes" id="UP000216361"/>
    </source>
</evidence>
<dbReference type="Pfam" id="PF04325">
    <property type="entry name" value="DUF465"/>
    <property type="match status" value="1"/>
</dbReference>
<protein>
    <recommendedName>
        <fullName evidence="3">DUF465 domain-containing protein</fullName>
    </recommendedName>
</protein>
<sequence length="66" mass="7821">MMSRYAQVEALRMVHNQLDLEVQEEAQRPFPDDGKLRRLKSQKLQIKDRISRLMAQRGLAMRAVLR</sequence>
<evidence type="ECO:0000313" key="1">
    <source>
        <dbReference type="EMBL" id="OYQ18713.1"/>
    </source>
</evidence>
<dbReference type="AlphaFoldDB" id="A0A255XP05"/>
<dbReference type="InterPro" id="IPR038444">
    <property type="entry name" value="DUF465_sf"/>
</dbReference>
<dbReference type="EMBL" id="NOXS01000032">
    <property type="protein sequence ID" value="OYQ18713.1"/>
    <property type="molecule type" value="Genomic_DNA"/>
</dbReference>
<dbReference type="Gene3D" id="6.10.280.50">
    <property type="match status" value="1"/>
</dbReference>
<dbReference type="RefSeq" id="WP_094408976.1">
    <property type="nucleotide sequence ID" value="NZ_BMJZ01000001.1"/>
</dbReference>
<dbReference type="OrthoDB" id="7362854at2"/>
<comment type="caution">
    <text evidence="1">The sequence shown here is derived from an EMBL/GenBank/DDBJ whole genome shotgun (WGS) entry which is preliminary data.</text>
</comment>
<organism evidence="1 2">
    <name type="scientific">Elstera cyanobacteriorum</name>
    <dbReference type="NCBI Taxonomy" id="2022747"/>
    <lineage>
        <taxon>Bacteria</taxon>
        <taxon>Pseudomonadati</taxon>
        <taxon>Pseudomonadota</taxon>
        <taxon>Alphaproteobacteria</taxon>
        <taxon>Rhodospirillales</taxon>
        <taxon>Rhodospirillaceae</taxon>
        <taxon>Elstera</taxon>
    </lineage>
</organism>
<keyword evidence="2" id="KW-1185">Reference proteome</keyword>
<name>A0A255XP05_9PROT</name>
<proteinExistence type="predicted"/>
<dbReference type="Proteomes" id="UP000216361">
    <property type="component" value="Unassembled WGS sequence"/>
</dbReference>
<reference evidence="1 2" key="1">
    <citation type="submission" date="2017-07" db="EMBL/GenBank/DDBJ databases">
        <title>Elstera cyanobacteriorum sp. nov., a novel bacterium isolated from cyanobacterial aggregates in a eutrophic lake.</title>
        <authorList>
            <person name="Cai H."/>
        </authorList>
    </citation>
    <scope>NUCLEOTIDE SEQUENCE [LARGE SCALE GENOMIC DNA]</scope>
    <source>
        <strain evidence="1 2">TH019</strain>
    </source>
</reference>
<accession>A0A255XP05</accession>
<gene>
    <name evidence="1" type="ORF">CHR90_10665</name>
</gene>
<dbReference type="InterPro" id="IPR007420">
    <property type="entry name" value="DUF465"/>
</dbReference>
<evidence type="ECO:0008006" key="3">
    <source>
        <dbReference type="Google" id="ProtNLM"/>
    </source>
</evidence>